<evidence type="ECO:0000256" key="6">
    <source>
        <dbReference type="ARBA" id="ARBA00022692"/>
    </source>
</evidence>
<dbReference type="GO" id="GO:0015628">
    <property type="term" value="P:protein secretion by the type II secretion system"/>
    <property type="evidence" value="ECO:0007669"/>
    <property type="project" value="InterPro"/>
</dbReference>
<evidence type="ECO:0000256" key="11">
    <source>
        <dbReference type="SAM" id="Phobius"/>
    </source>
</evidence>
<evidence type="ECO:0000256" key="8">
    <source>
        <dbReference type="ARBA" id="ARBA00023136"/>
    </source>
</evidence>
<dbReference type="InterPro" id="IPR045584">
    <property type="entry name" value="Pilin-like"/>
</dbReference>
<evidence type="ECO:0000256" key="10">
    <source>
        <dbReference type="ARBA" id="ARBA00030775"/>
    </source>
</evidence>
<keyword evidence="5" id="KW-0997">Cell inner membrane</keyword>
<evidence type="ECO:0000259" key="12">
    <source>
        <dbReference type="Pfam" id="PF12019"/>
    </source>
</evidence>
<evidence type="ECO:0000256" key="1">
    <source>
        <dbReference type="ARBA" id="ARBA00004377"/>
    </source>
</evidence>
<keyword evidence="4" id="KW-0488">Methylation</keyword>
<keyword evidence="7 11" id="KW-1133">Transmembrane helix</keyword>
<evidence type="ECO:0000313" key="14">
    <source>
        <dbReference type="Proteomes" id="UP000238908"/>
    </source>
</evidence>
<name>A0A2S7C2F4_9XANT</name>
<sequence length="217" mass="22619">MKRWGAFIPPVGPFIFLGIVSSPGRKHYVDSTLGSVLMYLRQRGFTMLELLVAVVVIGVLAAIAFPNFKSVIQSNQIATASNEVIAAFSFGRSEAVRTNSGAGICPSTNGTSCGGTWDNGLLIWRDDNANGSMDGSEAALRYVQGKGAVVFKGNPPGSFILDRRGRVGGVGAGGVPLSGSQVLLIQPSTCKAGEAELARTLTIGPTGQVRTSKSNCI</sequence>
<comment type="caution">
    <text evidence="13">The sequence shown here is derived from an EMBL/GenBank/DDBJ whole genome shotgun (WGS) entry which is preliminary data.</text>
</comment>
<evidence type="ECO:0000256" key="4">
    <source>
        <dbReference type="ARBA" id="ARBA00022481"/>
    </source>
</evidence>
<organism evidence="13 14">
    <name type="scientific">Xanthomonas dyei</name>
    <dbReference type="NCBI Taxonomy" id="743699"/>
    <lineage>
        <taxon>Bacteria</taxon>
        <taxon>Pseudomonadati</taxon>
        <taxon>Pseudomonadota</taxon>
        <taxon>Gammaproteobacteria</taxon>
        <taxon>Lysobacterales</taxon>
        <taxon>Lysobacteraceae</taxon>
        <taxon>Xanthomonas</taxon>
    </lineage>
</organism>
<reference evidence="13 14" key="1">
    <citation type="submission" date="2016-08" db="EMBL/GenBank/DDBJ databases">
        <authorList>
            <person name="Seilhamer J.J."/>
        </authorList>
    </citation>
    <scope>NUCLEOTIDE SEQUENCE [LARGE SCALE GENOMIC DNA]</scope>
    <source>
        <strain evidence="13 14">CFBP7245</strain>
    </source>
</reference>
<dbReference type="InterPro" id="IPR012902">
    <property type="entry name" value="N_methyl_site"/>
</dbReference>
<evidence type="ECO:0000256" key="2">
    <source>
        <dbReference type="ARBA" id="ARBA00021549"/>
    </source>
</evidence>
<evidence type="ECO:0000313" key="13">
    <source>
        <dbReference type="EMBL" id="PPU55763.1"/>
    </source>
</evidence>
<dbReference type="Proteomes" id="UP000238908">
    <property type="component" value="Unassembled WGS sequence"/>
</dbReference>
<comment type="similarity">
    <text evidence="9">Belongs to the GSP H family.</text>
</comment>
<dbReference type="SUPFAM" id="SSF54523">
    <property type="entry name" value="Pili subunits"/>
    <property type="match status" value="1"/>
</dbReference>
<feature type="transmembrane region" description="Helical" evidence="11">
    <location>
        <begin position="45"/>
        <end position="65"/>
    </location>
</feature>
<dbReference type="Pfam" id="PF12019">
    <property type="entry name" value="GspH"/>
    <property type="match status" value="1"/>
</dbReference>
<dbReference type="AlphaFoldDB" id="A0A2S7C2F4"/>
<dbReference type="NCBIfam" id="TIGR02532">
    <property type="entry name" value="IV_pilin_GFxxxE"/>
    <property type="match status" value="1"/>
</dbReference>
<gene>
    <name evidence="13" type="ORF">XdyCFBP7245_12390</name>
</gene>
<evidence type="ECO:0000256" key="3">
    <source>
        <dbReference type="ARBA" id="ARBA00022475"/>
    </source>
</evidence>
<feature type="domain" description="General secretion pathway GspH" evidence="12">
    <location>
        <begin position="80"/>
        <end position="178"/>
    </location>
</feature>
<proteinExistence type="inferred from homology"/>
<comment type="subcellular location">
    <subcellularLocation>
        <location evidence="1">Cell inner membrane</location>
        <topology evidence="1">Single-pass membrane protein</topology>
    </subcellularLocation>
</comment>
<dbReference type="Pfam" id="PF07963">
    <property type="entry name" value="N_methyl"/>
    <property type="match status" value="1"/>
</dbReference>
<evidence type="ECO:0000256" key="7">
    <source>
        <dbReference type="ARBA" id="ARBA00022989"/>
    </source>
</evidence>
<protein>
    <recommendedName>
        <fullName evidence="2">Type II secretion system protein H</fullName>
    </recommendedName>
    <alternativeName>
        <fullName evidence="10">General secretion pathway protein H</fullName>
    </alternativeName>
</protein>
<accession>A0A2S7C2F4</accession>
<keyword evidence="8 11" id="KW-0472">Membrane</keyword>
<dbReference type="GO" id="GO:0015627">
    <property type="term" value="C:type II protein secretion system complex"/>
    <property type="evidence" value="ECO:0007669"/>
    <property type="project" value="InterPro"/>
</dbReference>
<dbReference type="GO" id="GO:0005886">
    <property type="term" value="C:plasma membrane"/>
    <property type="evidence" value="ECO:0007669"/>
    <property type="project" value="UniProtKB-SubCell"/>
</dbReference>
<keyword evidence="6 11" id="KW-0812">Transmembrane</keyword>
<keyword evidence="3" id="KW-1003">Cell membrane</keyword>
<feature type="transmembrane region" description="Helical" evidence="11">
    <location>
        <begin position="6"/>
        <end position="24"/>
    </location>
</feature>
<dbReference type="Gene3D" id="3.55.40.10">
    <property type="entry name" value="minor pseudopilin epsh domain"/>
    <property type="match status" value="1"/>
</dbReference>
<evidence type="ECO:0000256" key="9">
    <source>
        <dbReference type="ARBA" id="ARBA00025772"/>
    </source>
</evidence>
<dbReference type="InterPro" id="IPR022346">
    <property type="entry name" value="T2SS_GspH"/>
</dbReference>
<evidence type="ECO:0000256" key="5">
    <source>
        <dbReference type="ARBA" id="ARBA00022519"/>
    </source>
</evidence>
<dbReference type="EMBL" id="MDEE01000016">
    <property type="protein sequence ID" value="PPU55763.1"/>
    <property type="molecule type" value="Genomic_DNA"/>
</dbReference>